<evidence type="ECO:0000259" key="1">
    <source>
        <dbReference type="PROSITE" id="PS50846"/>
    </source>
</evidence>
<organism evidence="2 3">
    <name type="scientific">Halobacterium bonnevillei</name>
    <dbReference type="NCBI Taxonomy" id="2692200"/>
    <lineage>
        <taxon>Archaea</taxon>
        <taxon>Methanobacteriati</taxon>
        <taxon>Methanobacteriota</taxon>
        <taxon>Stenosarchaea group</taxon>
        <taxon>Halobacteria</taxon>
        <taxon>Halobacteriales</taxon>
        <taxon>Halobacteriaceae</taxon>
        <taxon>Halobacterium</taxon>
    </lineage>
</organism>
<keyword evidence="3" id="KW-1185">Reference proteome</keyword>
<dbReference type="InterPro" id="IPR036163">
    <property type="entry name" value="HMA_dom_sf"/>
</dbReference>
<sequence length="67" mass="6482">MATTLTVDGMGCSGCEDIVENALTDVAGVGDADADHVAGAATVEGNAAPGDLVEAVDVAGYEATVVE</sequence>
<name>A0A6B0SHV1_9EURY</name>
<gene>
    <name evidence="2" type="ORF">GRX66_12340</name>
</gene>
<dbReference type="Proteomes" id="UP000471521">
    <property type="component" value="Unassembled WGS sequence"/>
</dbReference>
<dbReference type="CDD" id="cd00371">
    <property type="entry name" value="HMA"/>
    <property type="match status" value="1"/>
</dbReference>
<reference evidence="2 3" key="1">
    <citation type="submission" date="2019-12" db="EMBL/GenBank/DDBJ databases">
        <title>Isolation and characterization of three novel carbon monoxide-oxidizing members of Halobacteria from salione crusts and soils.</title>
        <authorList>
            <person name="Myers M.R."/>
            <person name="King G.M."/>
        </authorList>
    </citation>
    <scope>NUCLEOTIDE SEQUENCE [LARGE SCALE GENOMIC DNA]</scope>
    <source>
        <strain evidence="2 3">PCN9</strain>
    </source>
</reference>
<proteinExistence type="predicted"/>
<dbReference type="Gene3D" id="3.30.70.100">
    <property type="match status" value="1"/>
</dbReference>
<accession>A0A6B0SHV1</accession>
<dbReference type="PROSITE" id="PS50846">
    <property type="entry name" value="HMA_2"/>
    <property type="match status" value="1"/>
</dbReference>
<evidence type="ECO:0000313" key="3">
    <source>
        <dbReference type="Proteomes" id="UP000471521"/>
    </source>
</evidence>
<feature type="domain" description="HMA" evidence="1">
    <location>
        <begin position="1"/>
        <end position="64"/>
    </location>
</feature>
<protein>
    <submittedName>
        <fullName evidence="2">Heavy metal transporter</fullName>
    </submittedName>
</protein>
<dbReference type="SUPFAM" id="SSF55008">
    <property type="entry name" value="HMA, heavy metal-associated domain"/>
    <property type="match status" value="1"/>
</dbReference>
<dbReference type="EMBL" id="WUUU01000104">
    <property type="protein sequence ID" value="MXR21354.1"/>
    <property type="molecule type" value="Genomic_DNA"/>
</dbReference>
<dbReference type="GO" id="GO:0046872">
    <property type="term" value="F:metal ion binding"/>
    <property type="evidence" value="ECO:0007669"/>
    <property type="project" value="InterPro"/>
</dbReference>
<comment type="caution">
    <text evidence="2">The sequence shown here is derived from an EMBL/GenBank/DDBJ whole genome shotgun (WGS) entry which is preliminary data.</text>
</comment>
<dbReference type="Pfam" id="PF00403">
    <property type="entry name" value="HMA"/>
    <property type="match status" value="1"/>
</dbReference>
<dbReference type="InterPro" id="IPR006121">
    <property type="entry name" value="HMA_dom"/>
</dbReference>
<dbReference type="RefSeq" id="WP_159526834.1">
    <property type="nucleotide sequence ID" value="NZ_WUUU01000104.1"/>
</dbReference>
<evidence type="ECO:0000313" key="2">
    <source>
        <dbReference type="EMBL" id="MXR21354.1"/>
    </source>
</evidence>
<dbReference type="AlphaFoldDB" id="A0A6B0SHV1"/>